<keyword evidence="9" id="KW-1185">Reference proteome</keyword>
<evidence type="ECO:0000256" key="2">
    <source>
        <dbReference type="ARBA" id="ARBA00022475"/>
    </source>
</evidence>
<dbReference type="InterPro" id="IPR052536">
    <property type="entry name" value="ABC-4_Integral_Memb_Prot"/>
</dbReference>
<keyword evidence="5 6" id="KW-0472">Membrane</keyword>
<evidence type="ECO:0000256" key="3">
    <source>
        <dbReference type="ARBA" id="ARBA00022692"/>
    </source>
</evidence>
<feature type="transmembrane region" description="Helical" evidence="6">
    <location>
        <begin position="282"/>
        <end position="306"/>
    </location>
</feature>
<dbReference type="PANTHER" id="PTHR46795">
    <property type="entry name" value="ABC TRANSPORTER PERMEASE-RELATED-RELATED"/>
    <property type="match status" value="1"/>
</dbReference>
<accession>A0ABY8R1M4</accession>
<feature type="transmembrane region" description="Helical" evidence="6">
    <location>
        <begin position="100"/>
        <end position="126"/>
    </location>
</feature>
<evidence type="ECO:0000313" key="8">
    <source>
        <dbReference type="EMBL" id="WGX75355.1"/>
    </source>
</evidence>
<reference evidence="8 9" key="1">
    <citation type="submission" date="2023-04" db="EMBL/GenBank/DDBJ databases">
        <title>Bacteria Genome Submission.</title>
        <authorList>
            <person name="Isaac P."/>
        </authorList>
    </citation>
    <scope>NUCLEOTIDE SEQUENCE [LARGE SCALE GENOMIC DNA]</scope>
    <source>
        <strain evidence="8 9">SampleS7P1</strain>
    </source>
</reference>
<dbReference type="Proteomes" id="UP001239169">
    <property type="component" value="Chromosome"/>
</dbReference>
<dbReference type="PANTHER" id="PTHR46795:SF3">
    <property type="entry name" value="ABC TRANSPORTER PERMEASE"/>
    <property type="match status" value="1"/>
</dbReference>
<feature type="transmembrane region" description="Helical" evidence="6">
    <location>
        <begin position="198"/>
        <end position="216"/>
    </location>
</feature>
<feature type="transmembrane region" description="Helical" evidence="6">
    <location>
        <begin position="52"/>
        <end position="80"/>
    </location>
</feature>
<keyword evidence="2" id="KW-1003">Cell membrane</keyword>
<evidence type="ECO:0000256" key="4">
    <source>
        <dbReference type="ARBA" id="ARBA00022989"/>
    </source>
</evidence>
<evidence type="ECO:0000259" key="7">
    <source>
        <dbReference type="Pfam" id="PF02687"/>
    </source>
</evidence>
<evidence type="ECO:0000256" key="6">
    <source>
        <dbReference type="SAM" id="Phobius"/>
    </source>
</evidence>
<feature type="transmembrane region" description="Helical" evidence="6">
    <location>
        <begin position="20"/>
        <end position="40"/>
    </location>
</feature>
<protein>
    <submittedName>
        <fullName evidence="8">FtsX-like permease family protein</fullName>
    </submittedName>
</protein>
<feature type="domain" description="ABC3 transporter permease C-terminal" evidence="7">
    <location>
        <begin position="61"/>
        <end position="165"/>
    </location>
</feature>
<keyword evidence="4 6" id="KW-1133">Transmembrane helix</keyword>
<gene>
    <name evidence="8" type="ORF">QJS64_15255</name>
</gene>
<dbReference type="Pfam" id="PF02687">
    <property type="entry name" value="FtsX"/>
    <property type="match status" value="1"/>
</dbReference>
<organism evidence="8 9">
    <name type="scientific">Paraclostridium bifermentans</name>
    <name type="common">Clostridium bifermentans</name>
    <dbReference type="NCBI Taxonomy" id="1490"/>
    <lineage>
        <taxon>Bacteria</taxon>
        <taxon>Bacillati</taxon>
        <taxon>Bacillota</taxon>
        <taxon>Clostridia</taxon>
        <taxon>Peptostreptococcales</taxon>
        <taxon>Peptostreptococcaceae</taxon>
        <taxon>Paraclostridium</taxon>
    </lineage>
</organism>
<keyword evidence="3 6" id="KW-0812">Transmembrane</keyword>
<proteinExistence type="predicted"/>
<dbReference type="EMBL" id="CP124685">
    <property type="protein sequence ID" value="WGX75355.1"/>
    <property type="molecule type" value="Genomic_DNA"/>
</dbReference>
<name>A0ABY8R1M4_PARBF</name>
<sequence length="446" mass="51405">MNLFKLSLMNIRQSIKNYGVYIFSMVFSIAVFYNFTTLIYSKQFTEIKKLSVVTVSALMCALVLVFFFVFFISYSSQFFIEQRKKEFGIYTFMGVENKQIALMFSLEALIIGIISMIIGIGTGILLNKMFIMILIKLTHSNKVIDFEINFLSVIQTLIIFLIILISVFIKEYFSLIKTDISKLINAKKIYQVEADKSNNIKGVLGFLIILLGYILILKSRAILVAMIATVILTIIGTKFLFKGFFTVFIKKIIKNKKRLYSKTNIISYNNIIFRIKDNNKMLAQVAILIACSLTCIIVTFCMSSFVSQIFDNEHPYSLYYVSQNKNDDNVLDKAIKLSNEDVKFKTSLNLVPYKSNLSMYIKNIYLAKYSNIEGLLKYKKVKQDKDIQNNKPQKGESILLTAPSAMNGIKINDKVDINNKSIKINKIYLVIYWGHNRFFQWGINFK</sequence>
<evidence type="ECO:0000313" key="9">
    <source>
        <dbReference type="Proteomes" id="UP001239169"/>
    </source>
</evidence>
<dbReference type="InterPro" id="IPR003838">
    <property type="entry name" value="ABC3_permease_C"/>
</dbReference>
<feature type="transmembrane region" description="Helical" evidence="6">
    <location>
        <begin position="222"/>
        <end position="249"/>
    </location>
</feature>
<comment type="subcellular location">
    <subcellularLocation>
        <location evidence="1">Cell membrane</location>
        <topology evidence="1">Multi-pass membrane protein</topology>
    </subcellularLocation>
</comment>
<evidence type="ECO:0000256" key="1">
    <source>
        <dbReference type="ARBA" id="ARBA00004651"/>
    </source>
</evidence>
<evidence type="ECO:0000256" key="5">
    <source>
        <dbReference type="ARBA" id="ARBA00023136"/>
    </source>
</evidence>
<feature type="transmembrane region" description="Helical" evidence="6">
    <location>
        <begin position="146"/>
        <end position="169"/>
    </location>
</feature>